<protein>
    <submittedName>
        <fullName evidence="2">Uncharacterized protein</fullName>
    </submittedName>
</protein>
<feature type="region of interest" description="Disordered" evidence="1">
    <location>
        <begin position="237"/>
        <end position="350"/>
    </location>
</feature>
<feature type="compositionally biased region" description="Polar residues" evidence="1">
    <location>
        <begin position="141"/>
        <end position="165"/>
    </location>
</feature>
<gene>
    <name evidence="2" type="ORF">ASTO00021_LOCUS468</name>
    <name evidence="3" type="ORF">ASTO00021_LOCUS469</name>
</gene>
<evidence type="ECO:0000256" key="1">
    <source>
        <dbReference type="SAM" id="MobiDB-lite"/>
    </source>
</evidence>
<feature type="compositionally biased region" description="Basic and acidic residues" evidence="1">
    <location>
        <begin position="265"/>
        <end position="276"/>
    </location>
</feature>
<feature type="compositionally biased region" description="Polar residues" evidence="1">
    <location>
        <begin position="308"/>
        <end position="340"/>
    </location>
</feature>
<organism evidence="2">
    <name type="scientific">Aplanochytrium stocchinoi</name>
    <dbReference type="NCBI Taxonomy" id="215587"/>
    <lineage>
        <taxon>Eukaryota</taxon>
        <taxon>Sar</taxon>
        <taxon>Stramenopiles</taxon>
        <taxon>Bigyra</taxon>
        <taxon>Labyrinthulomycetes</taxon>
        <taxon>Thraustochytrida</taxon>
        <taxon>Thraustochytriidae</taxon>
        <taxon>Aplanochytrium</taxon>
    </lineage>
</organism>
<sequence length="350" mass="38984">MTKGIKRAMRKGKGSKGTSSRGASKNKSDDREFSNLNRYSATSFYKDKVESRFAVEKDLGSFDGDMGIKDNDSVYTTWSIKSGDNRSTLRQNQRNTPRRPPPEPLRTTTATQAVDEFFELDSVPPPPTTAAEYTSRETQESQRTTKSSARTQPSPHPKSQSQTQHVVEPQLLNDSKKLEQGSEVVSNTKNRKLSTDTNGDDFEFGNPAAGADGDVRTLRFSSAGSSVVTWLKNFTGRSTGISDFSETGSYSSYATNKRSPTLPPRKRETSDTDVVRKRMPTLPPRRNNENDSGNTEDDEDNEHDTRSRFSSTGSSVITFVQNMSRSQKSSQTEHSWNTRLPTLPPRKNSI</sequence>
<accession>A0A6S7ZPT7</accession>
<dbReference type="AlphaFoldDB" id="A0A6S7ZPT7"/>
<feature type="compositionally biased region" description="Low complexity" evidence="1">
    <location>
        <begin position="16"/>
        <end position="25"/>
    </location>
</feature>
<feature type="region of interest" description="Disordered" evidence="1">
    <location>
        <begin position="77"/>
        <end position="214"/>
    </location>
</feature>
<name>A0A6S7ZPT7_9STRA</name>
<feature type="compositionally biased region" description="Basic residues" evidence="1">
    <location>
        <begin position="1"/>
        <end position="14"/>
    </location>
</feature>
<feature type="compositionally biased region" description="Polar residues" evidence="1">
    <location>
        <begin position="77"/>
        <end position="86"/>
    </location>
</feature>
<dbReference type="EMBL" id="HBIN01000938">
    <property type="protein sequence ID" value="CAE0430156.1"/>
    <property type="molecule type" value="Transcribed_RNA"/>
</dbReference>
<proteinExistence type="predicted"/>
<evidence type="ECO:0000313" key="2">
    <source>
        <dbReference type="EMBL" id="CAE0430156.1"/>
    </source>
</evidence>
<dbReference type="EMBL" id="HBIN01000939">
    <property type="protein sequence ID" value="CAE0430157.1"/>
    <property type="molecule type" value="Transcribed_RNA"/>
</dbReference>
<feature type="region of interest" description="Disordered" evidence="1">
    <location>
        <begin position="1"/>
        <end position="37"/>
    </location>
</feature>
<reference evidence="2" key="1">
    <citation type="submission" date="2021-01" db="EMBL/GenBank/DDBJ databases">
        <authorList>
            <person name="Corre E."/>
            <person name="Pelletier E."/>
            <person name="Niang G."/>
            <person name="Scheremetjew M."/>
            <person name="Finn R."/>
            <person name="Kale V."/>
            <person name="Holt S."/>
            <person name="Cochrane G."/>
            <person name="Meng A."/>
            <person name="Brown T."/>
            <person name="Cohen L."/>
        </authorList>
    </citation>
    <scope>NUCLEOTIDE SEQUENCE</scope>
    <source>
        <strain evidence="2">GSBS06</strain>
    </source>
</reference>
<evidence type="ECO:0000313" key="3">
    <source>
        <dbReference type="EMBL" id="CAE0430157.1"/>
    </source>
</evidence>
<feature type="compositionally biased region" description="Polar residues" evidence="1">
    <location>
        <begin position="237"/>
        <end position="259"/>
    </location>
</feature>